<protein>
    <submittedName>
        <fullName evidence="2">Uncharacterized protein</fullName>
    </submittedName>
</protein>
<evidence type="ECO:0000313" key="3">
    <source>
        <dbReference type="Proteomes" id="UP000324222"/>
    </source>
</evidence>
<evidence type="ECO:0000256" key="1">
    <source>
        <dbReference type="SAM" id="MobiDB-lite"/>
    </source>
</evidence>
<proteinExistence type="predicted"/>
<comment type="caution">
    <text evidence="2">The sequence shown here is derived from an EMBL/GenBank/DDBJ whole genome shotgun (WGS) entry which is preliminary data.</text>
</comment>
<keyword evidence="3" id="KW-1185">Reference proteome</keyword>
<dbReference type="Proteomes" id="UP000324222">
    <property type="component" value="Unassembled WGS sequence"/>
</dbReference>
<organism evidence="2 3">
    <name type="scientific">Portunus trituberculatus</name>
    <name type="common">Swimming crab</name>
    <name type="synonym">Neptunus trituberculatus</name>
    <dbReference type="NCBI Taxonomy" id="210409"/>
    <lineage>
        <taxon>Eukaryota</taxon>
        <taxon>Metazoa</taxon>
        <taxon>Ecdysozoa</taxon>
        <taxon>Arthropoda</taxon>
        <taxon>Crustacea</taxon>
        <taxon>Multicrustacea</taxon>
        <taxon>Malacostraca</taxon>
        <taxon>Eumalacostraca</taxon>
        <taxon>Eucarida</taxon>
        <taxon>Decapoda</taxon>
        <taxon>Pleocyemata</taxon>
        <taxon>Brachyura</taxon>
        <taxon>Eubrachyura</taxon>
        <taxon>Portunoidea</taxon>
        <taxon>Portunidae</taxon>
        <taxon>Portuninae</taxon>
        <taxon>Portunus</taxon>
    </lineage>
</organism>
<dbReference type="EMBL" id="VSRR010005814">
    <property type="protein sequence ID" value="MPC43403.1"/>
    <property type="molecule type" value="Genomic_DNA"/>
</dbReference>
<evidence type="ECO:0000313" key="2">
    <source>
        <dbReference type="EMBL" id="MPC43403.1"/>
    </source>
</evidence>
<feature type="compositionally biased region" description="Polar residues" evidence="1">
    <location>
        <begin position="1"/>
        <end position="14"/>
    </location>
</feature>
<dbReference type="AlphaFoldDB" id="A0A5B7FEA1"/>
<name>A0A5B7FEA1_PORTR</name>
<feature type="region of interest" description="Disordered" evidence="1">
    <location>
        <begin position="1"/>
        <end position="21"/>
    </location>
</feature>
<accession>A0A5B7FEA1</accession>
<sequence>MKITEQFGTSSAQQYKRRTEASDERWPYWVKKAFMQCEIFWMEIPIPRHRWTYVVRLRTDLDITSLKHFTSSCRRFTLIKDFLYDSP</sequence>
<reference evidence="2 3" key="1">
    <citation type="submission" date="2019-05" db="EMBL/GenBank/DDBJ databases">
        <title>Another draft genome of Portunus trituberculatus and its Hox gene families provides insights of decapod evolution.</title>
        <authorList>
            <person name="Jeong J.-H."/>
            <person name="Song I."/>
            <person name="Kim S."/>
            <person name="Choi T."/>
            <person name="Kim D."/>
            <person name="Ryu S."/>
            <person name="Kim W."/>
        </authorList>
    </citation>
    <scope>NUCLEOTIDE SEQUENCE [LARGE SCALE GENOMIC DNA]</scope>
    <source>
        <tissue evidence="2">Muscle</tissue>
    </source>
</reference>
<gene>
    <name evidence="2" type="ORF">E2C01_037049</name>
</gene>